<dbReference type="EMBL" id="LNZG01000008">
    <property type="protein sequence ID" value="ODA90688.1"/>
    <property type="molecule type" value="Genomic_DNA"/>
</dbReference>
<dbReference type="AlphaFoldDB" id="A0A1E2SM54"/>
<name>A0A1E2SM54_LEIXY</name>
<feature type="transmembrane region" description="Helical" evidence="1">
    <location>
        <begin position="62"/>
        <end position="79"/>
    </location>
</feature>
<evidence type="ECO:0000256" key="1">
    <source>
        <dbReference type="SAM" id="Phobius"/>
    </source>
</evidence>
<evidence type="ECO:0000313" key="2">
    <source>
        <dbReference type="EMBL" id="ODA90688.1"/>
    </source>
</evidence>
<keyword evidence="1" id="KW-0812">Transmembrane</keyword>
<gene>
    <name evidence="2" type="ORF">ATY41_09145</name>
</gene>
<feature type="transmembrane region" description="Helical" evidence="1">
    <location>
        <begin position="30"/>
        <end position="50"/>
    </location>
</feature>
<evidence type="ECO:0000313" key="3">
    <source>
        <dbReference type="Proteomes" id="UP000094426"/>
    </source>
</evidence>
<comment type="caution">
    <text evidence="2">The sequence shown here is derived from an EMBL/GenBank/DDBJ whole genome shotgun (WGS) entry which is preliminary data.</text>
</comment>
<organism evidence="2 3">
    <name type="scientific">Leifsonia xyli subsp. xyli</name>
    <dbReference type="NCBI Taxonomy" id="59736"/>
    <lineage>
        <taxon>Bacteria</taxon>
        <taxon>Bacillati</taxon>
        <taxon>Actinomycetota</taxon>
        <taxon>Actinomycetes</taxon>
        <taxon>Micrococcales</taxon>
        <taxon>Microbacteriaceae</taxon>
        <taxon>Leifsonia</taxon>
    </lineage>
</organism>
<sequence length="80" mass="7615">MGRAGPGEPPWGPLAFAAGVLVPVGETGAVLVWGIACVLTAGTAGAAAVWSGQGGRGGTGGDVALGPVLLGAFWAVAAMW</sequence>
<keyword evidence="1" id="KW-1133">Transmembrane helix</keyword>
<reference evidence="3" key="1">
    <citation type="submission" date="2015-11" db="EMBL/GenBank/DDBJ databases">
        <authorList>
            <person name="Wang J."/>
            <person name="Wang L."/>
            <person name="Wang F."/>
            <person name="Cao G."/>
        </authorList>
    </citation>
    <scope>NUCLEOTIDE SEQUENCE [LARGE SCALE GENOMIC DNA]</scope>
    <source>
        <strain evidence="3">gdw1</strain>
    </source>
</reference>
<keyword evidence="1" id="KW-0472">Membrane</keyword>
<proteinExistence type="predicted"/>
<protein>
    <submittedName>
        <fullName evidence="2">Uncharacterized protein</fullName>
    </submittedName>
</protein>
<accession>A0A1E2SM54</accession>
<dbReference type="Proteomes" id="UP000094426">
    <property type="component" value="Unassembled WGS sequence"/>
</dbReference>